<dbReference type="EMBL" id="BAAAEM010000003">
    <property type="protein sequence ID" value="GAA0481431.1"/>
    <property type="molecule type" value="Genomic_DNA"/>
</dbReference>
<name>A0ABN1AQ10_9SPHN</name>
<sequence>MNVYIASFMLLLFNAVGVNAPAAAMATETAGNEVASEAELATPSGWDKAARAFIQSETPFAVRVPGGRDTTVFWSVLPVLSTIGDKLEHVEGAP</sequence>
<feature type="chain" id="PRO_5046727073" evidence="1">
    <location>
        <begin position="21"/>
        <end position="94"/>
    </location>
</feature>
<comment type="caution">
    <text evidence="2">The sequence shown here is derived from an EMBL/GenBank/DDBJ whole genome shotgun (WGS) entry which is preliminary data.</text>
</comment>
<keyword evidence="1" id="KW-0732">Signal</keyword>
<gene>
    <name evidence="2" type="ORF">GCM10009096_24490</name>
</gene>
<keyword evidence="3" id="KW-1185">Reference proteome</keyword>
<evidence type="ECO:0000256" key="1">
    <source>
        <dbReference type="SAM" id="SignalP"/>
    </source>
</evidence>
<accession>A0ABN1AQ10</accession>
<evidence type="ECO:0000313" key="2">
    <source>
        <dbReference type="EMBL" id="GAA0481431.1"/>
    </source>
</evidence>
<dbReference type="Proteomes" id="UP001500713">
    <property type="component" value="Unassembled WGS sequence"/>
</dbReference>
<proteinExistence type="predicted"/>
<feature type="signal peptide" evidence="1">
    <location>
        <begin position="1"/>
        <end position="20"/>
    </location>
</feature>
<evidence type="ECO:0000313" key="3">
    <source>
        <dbReference type="Proteomes" id="UP001500713"/>
    </source>
</evidence>
<dbReference type="RefSeq" id="WP_229953504.1">
    <property type="nucleotide sequence ID" value="NZ_BAAAEM010000003.1"/>
</dbReference>
<organism evidence="2 3">
    <name type="scientific">Parasphingorhabdus litoris</name>
    <dbReference type="NCBI Taxonomy" id="394733"/>
    <lineage>
        <taxon>Bacteria</taxon>
        <taxon>Pseudomonadati</taxon>
        <taxon>Pseudomonadota</taxon>
        <taxon>Alphaproteobacteria</taxon>
        <taxon>Sphingomonadales</taxon>
        <taxon>Sphingomonadaceae</taxon>
        <taxon>Parasphingorhabdus</taxon>
    </lineage>
</organism>
<protein>
    <submittedName>
        <fullName evidence="2">Uncharacterized protein</fullName>
    </submittedName>
</protein>
<reference evidence="2 3" key="1">
    <citation type="journal article" date="2019" name="Int. J. Syst. Evol. Microbiol.">
        <title>The Global Catalogue of Microorganisms (GCM) 10K type strain sequencing project: providing services to taxonomists for standard genome sequencing and annotation.</title>
        <authorList>
            <consortium name="The Broad Institute Genomics Platform"/>
            <consortium name="The Broad Institute Genome Sequencing Center for Infectious Disease"/>
            <person name="Wu L."/>
            <person name="Ma J."/>
        </authorList>
    </citation>
    <scope>NUCLEOTIDE SEQUENCE [LARGE SCALE GENOMIC DNA]</scope>
    <source>
        <strain evidence="2 3">JCM 14162</strain>
    </source>
</reference>